<evidence type="ECO:0000313" key="2">
    <source>
        <dbReference type="EMBL" id="CAF4382052.1"/>
    </source>
</evidence>
<dbReference type="EMBL" id="CAJOBC010089584">
    <property type="protein sequence ID" value="CAF4382052.1"/>
    <property type="molecule type" value="Genomic_DNA"/>
</dbReference>
<proteinExistence type="predicted"/>
<comment type="caution">
    <text evidence="1">The sequence shown here is derived from an EMBL/GenBank/DDBJ whole genome shotgun (WGS) entry which is preliminary data.</text>
</comment>
<organism evidence="1 3">
    <name type="scientific">Didymodactylos carnosus</name>
    <dbReference type="NCBI Taxonomy" id="1234261"/>
    <lineage>
        <taxon>Eukaryota</taxon>
        <taxon>Metazoa</taxon>
        <taxon>Spiralia</taxon>
        <taxon>Gnathifera</taxon>
        <taxon>Rotifera</taxon>
        <taxon>Eurotatoria</taxon>
        <taxon>Bdelloidea</taxon>
        <taxon>Philodinida</taxon>
        <taxon>Philodinidae</taxon>
        <taxon>Didymodactylos</taxon>
    </lineage>
</organism>
<evidence type="ECO:0000313" key="3">
    <source>
        <dbReference type="Proteomes" id="UP000663829"/>
    </source>
</evidence>
<gene>
    <name evidence="1" type="ORF">GPM918_LOCUS37633</name>
    <name evidence="2" type="ORF">SRO942_LOCUS38407</name>
</gene>
<protein>
    <submittedName>
        <fullName evidence="1">Uncharacterized protein</fullName>
    </submittedName>
</protein>
<dbReference type="Proteomes" id="UP000663829">
    <property type="component" value="Unassembled WGS sequence"/>
</dbReference>
<keyword evidence="3" id="KW-1185">Reference proteome</keyword>
<sequence length="156" mass="18007">MYYTPLNTNAEKVSFILPETLAEEEVLKLQQYISSSLLAPVDIYVYKAGDTSTVKDGELYKRRESFAQESLNSCSIVRDIFDESELMEKLQGLISQNVLNDPYRKLFSAGMYSKSLDKTWLGKLNNIRTLGLSTTNLSKREKNVEDELQRQYHDKY</sequence>
<evidence type="ECO:0000313" key="1">
    <source>
        <dbReference type="EMBL" id="CAF1522862.1"/>
    </source>
</evidence>
<dbReference type="Proteomes" id="UP000681722">
    <property type="component" value="Unassembled WGS sequence"/>
</dbReference>
<dbReference type="EMBL" id="CAJNOQ010024026">
    <property type="protein sequence ID" value="CAF1522862.1"/>
    <property type="molecule type" value="Genomic_DNA"/>
</dbReference>
<reference evidence="1" key="1">
    <citation type="submission" date="2021-02" db="EMBL/GenBank/DDBJ databases">
        <authorList>
            <person name="Nowell W R."/>
        </authorList>
    </citation>
    <scope>NUCLEOTIDE SEQUENCE</scope>
</reference>
<dbReference type="AlphaFoldDB" id="A0A815UPW1"/>
<accession>A0A815UPW1</accession>
<name>A0A815UPW1_9BILA</name>